<evidence type="ECO:0000313" key="1">
    <source>
        <dbReference type="EMBL" id="GAA4251196.1"/>
    </source>
</evidence>
<dbReference type="EMBL" id="BAABAT010000011">
    <property type="protein sequence ID" value="GAA4251196.1"/>
    <property type="molecule type" value="Genomic_DNA"/>
</dbReference>
<name>A0ABP8DAG5_9ACTN</name>
<gene>
    <name evidence="1" type="ORF">GCM10022255_042850</name>
</gene>
<protein>
    <recommendedName>
        <fullName evidence="3">WD40 repeat domain-containing protein</fullName>
    </recommendedName>
</protein>
<dbReference type="InterPro" id="IPR011044">
    <property type="entry name" value="Quino_amine_DH_bsu"/>
</dbReference>
<dbReference type="InterPro" id="IPR015943">
    <property type="entry name" value="WD40/YVTN_repeat-like_dom_sf"/>
</dbReference>
<dbReference type="SUPFAM" id="SSF50969">
    <property type="entry name" value="YVTN repeat-like/Quinoprotein amine dehydrogenase"/>
    <property type="match status" value="1"/>
</dbReference>
<sequence>MQGVAFAPGGTTLATSSGFTHTIRVWDAATGALRATFDRETGWGPTVRLPIAFSPDGTALAYGRGDATVALAGL</sequence>
<dbReference type="Proteomes" id="UP001500620">
    <property type="component" value="Unassembled WGS sequence"/>
</dbReference>
<evidence type="ECO:0008006" key="3">
    <source>
        <dbReference type="Google" id="ProtNLM"/>
    </source>
</evidence>
<dbReference type="Gene3D" id="2.130.10.10">
    <property type="entry name" value="YVTN repeat-like/Quinoprotein amine dehydrogenase"/>
    <property type="match status" value="1"/>
</dbReference>
<organism evidence="1 2">
    <name type="scientific">Dactylosporangium darangshiense</name>
    <dbReference type="NCBI Taxonomy" id="579108"/>
    <lineage>
        <taxon>Bacteria</taxon>
        <taxon>Bacillati</taxon>
        <taxon>Actinomycetota</taxon>
        <taxon>Actinomycetes</taxon>
        <taxon>Micromonosporales</taxon>
        <taxon>Micromonosporaceae</taxon>
        <taxon>Dactylosporangium</taxon>
    </lineage>
</organism>
<evidence type="ECO:0000313" key="2">
    <source>
        <dbReference type="Proteomes" id="UP001500620"/>
    </source>
</evidence>
<reference evidence="2" key="1">
    <citation type="journal article" date="2019" name="Int. J. Syst. Evol. Microbiol.">
        <title>The Global Catalogue of Microorganisms (GCM) 10K type strain sequencing project: providing services to taxonomists for standard genome sequencing and annotation.</title>
        <authorList>
            <consortium name="The Broad Institute Genomics Platform"/>
            <consortium name="The Broad Institute Genome Sequencing Center for Infectious Disease"/>
            <person name="Wu L."/>
            <person name="Ma J."/>
        </authorList>
    </citation>
    <scope>NUCLEOTIDE SEQUENCE [LARGE SCALE GENOMIC DNA]</scope>
    <source>
        <strain evidence="2">JCM 17441</strain>
    </source>
</reference>
<dbReference type="Pfam" id="PF00400">
    <property type="entry name" value="WD40"/>
    <property type="match status" value="1"/>
</dbReference>
<dbReference type="RefSeq" id="WP_345128881.1">
    <property type="nucleotide sequence ID" value="NZ_BAABAT010000011.1"/>
</dbReference>
<accession>A0ABP8DAG5</accession>
<proteinExistence type="predicted"/>
<keyword evidence="2" id="KW-1185">Reference proteome</keyword>
<dbReference type="InterPro" id="IPR001680">
    <property type="entry name" value="WD40_rpt"/>
</dbReference>
<comment type="caution">
    <text evidence="1">The sequence shown here is derived from an EMBL/GenBank/DDBJ whole genome shotgun (WGS) entry which is preliminary data.</text>
</comment>